<evidence type="ECO:0000313" key="2">
    <source>
        <dbReference type="EMBL" id="KAA8636737.1"/>
    </source>
</evidence>
<gene>
    <name evidence="2" type="ORF">SMACR_04746</name>
</gene>
<comment type="caution">
    <text evidence="2">The sequence shown here is derived from an EMBL/GenBank/DDBJ whole genome shotgun (WGS) entry which is preliminary data.</text>
</comment>
<name>A0A8S9A0W3_SORMA</name>
<feature type="region of interest" description="Disordered" evidence="1">
    <location>
        <begin position="1"/>
        <end position="30"/>
    </location>
</feature>
<proteinExistence type="predicted"/>
<dbReference type="VEuPathDB" id="FungiDB:SMAC_04746"/>
<dbReference type="AlphaFoldDB" id="A0A8S9A0W3"/>
<dbReference type="EMBL" id="NMPR01000002">
    <property type="protein sequence ID" value="KAA8636737.1"/>
    <property type="molecule type" value="Genomic_DNA"/>
</dbReference>
<protein>
    <submittedName>
        <fullName evidence="2">Uncharacterized protein</fullName>
    </submittedName>
</protein>
<evidence type="ECO:0000256" key="1">
    <source>
        <dbReference type="SAM" id="MobiDB-lite"/>
    </source>
</evidence>
<reference evidence="2 3" key="1">
    <citation type="submission" date="2017-07" db="EMBL/GenBank/DDBJ databases">
        <title>Genome sequence of the Sordaria macrospora wild type strain R19027.</title>
        <authorList>
            <person name="Nowrousian M."/>
            <person name="Teichert I."/>
            <person name="Kueck U."/>
        </authorList>
    </citation>
    <scope>NUCLEOTIDE SEQUENCE [LARGE SCALE GENOMIC DNA]</scope>
    <source>
        <strain evidence="2 3">R19027</strain>
        <tissue evidence="2">Mycelium</tissue>
    </source>
</reference>
<organism evidence="2 3">
    <name type="scientific">Sordaria macrospora</name>
    <dbReference type="NCBI Taxonomy" id="5147"/>
    <lineage>
        <taxon>Eukaryota</taxon>
        <taxon>Fungi</taxon>
        <taxon>Dikarya</taxon>
        <taxon>Ascomycota</taxon>
        <taxon>Pezizomycotina</taxon>
        <taxon>Sordariomycetes</taxon>
        <taxon>Sordariomycetidae</taxon>
        <taxon>Sordariales</taxon>
        <taxon>Sordariaceae</taxon>
        <taxon>Sordaria</taxon>
    </lineage>
</organism>
<dbReference type="Proteomes" id="UP000433876">
    <property type="component" value="Unassembled WGS sequence"/>
</dbReference>
<sequence>MRGWVGTQLNDQDGTVVPEKHGLTDSGEFDDGQRQFRIRRVITAKTKSFRVDGDENHKPPAVHTTVTQQVTVAYNFSSIMPNADAANVAYNYRNSGYRKCTHHSISID</sequence>
<accession>A0A8S9A0W3</accession>
<evidence type="ECO:0000313" key="3">
    <source>
        <dbReference type="Proteomes" id="UP000433876"/>
    </source>
</evidence>